<dbReference type="Proteomes" id="UP000192273">
    <property type="component" value="Chromosome"/>
</dbReference>
<feature type="domain" description="Peptidoglycan binding-like" evidence="2">
    <location>
        <begin position="144"/>
        <end position="196"/>
    </location>
</feature>
<dbReference type="InterPro" id="IPR002477">
    <property type="entry name" value="Peptidoglycan-bd-like"/>
</dbReference>
<keyword evidence="4" id="KW-1185">Reference proteome</keyword>
<organism evidence="3 4">
    <name type="scientific">Roseovarius mucosus</name>
    <dbReference type="NCBI Taxonomy" id="215743"/>
    <lineage>
        <taxon>Bacteria</taxon>
        <taxon>Pseudomonadati</taxon>
        <taxon>Pseudomonadota</taxon>
        <taxon>Alphaproteobacteria</taxon>
        <taxon>Rhodobacterales</taxon>
        <taxon>Roseobacteraceae</taxon>
        <taxon>Roseovarius</taxon>
    </lineage>
</organism>
<gene>
    <name evidence="3" type="ORF">ROSMUCSMR3_02909</name>
</gene>
<dbReference type="Pfam" id="PF01471">
    <property type="entry name" value="PG_binding_1"/>
    <property type="match status" value="1"/>
</dbReference>
<feature type="signal peptide" evidence="1">
    <location>
        <begin position="1"/>
        <end position="25"/>
    </location>
</feature>
<evidence type="ECO:0000313" key="3">
    <source>
        <dbReference type="EMBL" id="ARE84376.1"/>
    </source>
</evidence>
<evidence type="ECO:0000313" key="4">
    <source>
        <dbReference type="Proteomes" id="UP000192273"/>
    </source>
</evidence>
<protein>
    <submittedName>
        <fullName evidence="3">Putative peptidoglycan binding domain protein</fullName>
    </submittedName>
</protein>
<feature type="chain" id="PRO_5012052896" evidence="1">
    <location>
        <begin position="26"/>
        <end position="201"/>
    </location>
</feature>
<keyword evidence="1" id="KW-0732">Signal</keyword>
<evidence type="ECO:0000259" key="2">
    <source>
        <dbReference type="Pfam" id="PF01471"/>
    </source>
</evidence>
<dbReference type="Gene3D" id="1.10.101.10">
    <property type="entry name" value="PGBD-like superfamily/PGBD"/>
    <property type="match status" value="1"/>
</dbReference>
<dbReference type="InterPro" id="IPR036366">
    <property type="entry name" value="PGBDSf"/>
</dbReference>
<dbReference type="EMBL" id="CP020474">
    <property type="protein sequence ID" value="ARE84376.1"/>
    <property type="molecule type" value="Genomic_DNA"/>
</dbReference>
<dbReference type="InterPro" id="IPR036365">
    <property type="entry name" value="PGBD-like_sf"/>
</dbReference>
<evidence type="ECO:0000256" key="1">
    <source>
        <dbReference type="SAM" id="SignalP"/>
    </source>
</evidence>
<proteinExistence type="predicted"/>
<dbReference type="SUPFAM" id="SSF47090">
    <property type="entry name" value="PGBD-like"/>
    <property type="match status" value="1"/>
</dbReference>
<name>A0A1V0RRQ1_9RHOB</name>
<sequence>MNRTPKVTCAAVAFAALLSPNTGQTADANGNYALRGAGSIPCSDYVTAIANDPAQAQVFVAWMAGYITARSRTAEDTFDVLPLISGADVAGLMRVVCVQNGDATFENAIDAALTLFAPARVKLDSPLLALEHNGRTISIREATLAEVQTALTGEGLYSSTVDGAFGPGTRTAIEQFQASRGLQVTGLPDADTLVALLLPAS</sequence>
<dbReference type="RefSeq" id="WP_081507751.1">
    <property type="nucleotide sequence ID" value="NZ_CP020474.1"/>
</dbReference>
<dbReference type="AlphaFoldDB" id="A0A1V0RRQ1"/>
<dbReference type="OrthoDB" id="8092964at2"/>
<accession>A0A1V0RRQ1</accession>
<reference evidence="3 4" key="1">
    <citation type="submission" date="2017-03" db="EMBL/GenBank/DDBJ databases">
        <title>Genome Sequence of Roseovarius mucosus strain SMR3 Isolated from a culture of the Diatom Skeletonema marinoi.</title>
        <authorList>
            <person name="Topel M."/>
            <person name="Pinder M."/>
            <person name="Johansson O.N."/>
            <person name="Kourtchenko O."/>
            <person name="Godhe A."/>
            <person name="Clarke A.K."/>
        </authorList>
    </citation>
    <scope>NUCLEOTIDE SEQUENCE [LARGE SCALE GENOMIC DNA]</scope>
    <source>
        <strain evidence="3 4">SMR3</strain>
    </source>
</reference>
<dbReference type="KEGG" id="rmm:ROSMUCSMR3_02909"/>